<dbReference type="PANTHER" id="PTHR24369:SF210">
    <property type="entry name" value="CHAOPTIN-RELATED"/>
    <property type="match status" value="1"/>
</dbReference>
<dbReference type="SMART" id="SM00369">
    <property type="entry name" value="LRR_TYP"/>
    <property type="match status" value="7"/>
</dbReference>
<dbReference type="AlphaFoldDB" id="D1LX58"/>
<dbReference type="PANTHER" id="PTHR24369">
    <property type="entry name" value="ANTIGEN BSP, PUTATIVE-RELATED"/>
    <property type="match status" value="1"/>
</dbReference>
<dbReference type="GeneID" id="100313648"/>
<gene>
    <name evidence="10" type="primary">LOC100313648</name>
</gene>
<evidence type="ECO:0000313" key="10">
    <source>
        <dbReference type="RefSeq" id="NP_001161580.1"/>
    </source>
</evidence>
<keyword evidence="3" id="KW-0677">Repeat</keyword>
<dbReference type="Pfam" id="PF13855">
    <property type="entry name" value="LRR_8"/>
    <property type="match status" value="2"/>
</dbReference>
<dbReference type="Gene3D" id="3.80.10.10">
    <property type="entry name" value="Ribonuclease Inhibitor"/>
    <property type="match status" value="2"/>
</dbReference>
<evidence type="ECO:0000256" key="2">
    <source>
        <dbReference type="ARBA" id="ARBA00022729"/>
    </source>
</evidence>
<keyword evidence="5" id="KW-1133">Transmembrane helix</keyword>
<feature type="chain" id="PRO_5003024669" evidence="6 10">
    <location>
        <begin position="22"/>
        <end position="562"/>
    </location>
</feature>
<evidence type="ECO:0000256" key="6">
    <source>
        <dbReference type="SAM" id="SignalP"/>
    </source>
</evidence>
<dbReference type="InterPro" id="IPR000483">
    <property type="entry name" value="Cys-rich_flank_reg_C"/>
</dbReference>
<dbReference type="PROSITE" id="PS50835">
    <property type="entry name" value="IG_LIKE"/>
    <property type="match status" value="1"/>
</dbReference>
<dbReference type="EMBL" id="GU076035">
    <property type="protein sequence ID" value="ACY92564.1"/>
    <property type="molecule type" value="mRNA"/>
</dbReference>
<keyword evidence="4" id="KW-0325">Glycoprotein</keyword>
<dbReference type="SMART" id="SM00082">
    <property type="entry name" value="LRRCT"/>
    <property type="match status" value="1"/>
</dbReference>
<dbReference type="Proteomes" id="UP000694865">
    <property type="component" value="Unplaced"/>
</dbReference>
<dbReference type="PROSITE" id="PS51450">
    <property type="entry name" value="LRR"/>
    <property type="match status" value="3"/>
</dbReference>
<dbReference type="FunFam" id="3.80.10.10:FF:000770">
    <property type="entry name" value="Uncharacterized protein"/>
    <property type="match status" value="1"/>
</dbReference>
<keyword evidence="2 6" id="KW-0732">Signal</keyword>
<proteinExistence type="evidence at transcript level"/>
<sequence>MAVTMGTVLALFVLYLYQTGAVSYVNDSTYCHVESLRSCLCQLHEASLHIECHNASLRAIPSDVPNNTKTMYIEHDDIPVLGQSSFSDLRELRILDMPKNRVGRIDVGAFNGLVSLTQLNLVENNIADLEVGTFQGLPSLRSLELSKNRIRHIPVGLFLDLKELTHLHLEGNLISNFERGAFDGLINIESIMINRNSLSDVPTSALSTIPGDTLLTLFLHDNRIANVKKLAFNTDSLKNLEMLSLNNNAIASLDKAAFMGLSLFTMDLTGNQIQYLGKDVFKDLFREPFGDHLPTLTLNSNPLLCDCQMAPFLNWVNSTNVVINGKCFNPIHMRGTNLTEVTSSDLRCRVDLIRPPRNRTINIGFSDLVCCEIKSPQDNPKIRWFGPDGSYLVEDPCLLVNMTSEKESGFYTCVALGDGIYGETTIAISVPTPAPPKDTSTTPPAMNQHRTKTTITGSSVMTDQRMGNVTGTSTAPSSSAPRSSKGYNVLFIMFICVSVLLLIITLASITYCIRYRRRKKQKPRDTVMRSTSVMYSPMDGDTVHMNTVFNSKQKYTKIPAEL</sequence>
<reference evidence="8" key="1">
    <citation type="submission" date="2009-10" db="EMBL/GenBank/DDBJ databases">
        <authorList>
            <person name="Freeman R.M.Jr."/>
            <person name="Wu M.M."/>
            <person name="Gerhart J.J."/>
        </authorList>
    </citation>
    <scope>NUCLEOTIDE SEQUENCE</scope>
</reference>
<feature type="domain" description="Ig-like" evidence="7">
    <location>
        <begin position="371"/>
        <end position="429"/>
    </location>
</feature>
<keyword evidence="5" id="KW-0472">Membrane</keyword>
<evidence type="ECO:0000256" key="5">
    <source>
        <dbReference type="SAM" id="Phobius"/>
    </source>
</evidence>
<evidence type="ECO:0000259" key="7">
    <source>
        <dbReference type="PROSITE" id="PS50835"/>
    </source>
</evidence>
<dbReference type="InterPro" id="IPR007110">
    <property type="entry name" value="Ig-like_dom"/>
</dbReference>
<evidence type="ECO:0000256" key="3">
    <source>
        <dbReference type="ARBA" id="ARBA00022737"/>
    </source>
</evidence>
<organism evidence="8">
    <name type="scientific">Saccoglossus kowalevskii</name>
    <name type="common">Acorn worm</name>
    <dbReference type="NCBI Taxonomy" id="10224"/>
    <lineage>
        <taxon>Eukaryota</taxon>
        <taxon>Metazoa</taxon>
        <taxon>Hemichordata</taxon>
        <taxon>Enteropneusta</taxon>
        <taxon>Harrimaniidae</taxon>
        <taxon>Saccoglossus</taxon>
    </lineage>
</organism>
<dbReference type="InterPro" id="IPR003591">
    <property type="entry name" value="Leu-rich_rpt_typical-subtyp"/>
</dbReference>
<evidence type="ECO:0000256" key="4">
    <source>
        <dbReference type="ARBA" id="ARBA00023180"/>
    </source>
</evidence>
<accession>D1LX58</accession>
<dbReference type="InterPro" id="IPR001611">
    <property type="entry name" value="Leu-rich_rpt"/>
</dbReference>
<name>D1LX58_SACKO</name>
<dbReference type="InterPro" id="IPR050541">
    <property type="entry name" value="LRR_TM_domain-containing"/>
</dbReference>
<dbReference type="SUPFAM" id="SSF52058">
    <property type="entry name" value="L domain-like"/>
    <property type="match status" value="1"/>
</dbReference>
<evidence type="ECO:0000256" key="1">
    <source>
        <dbReference type="ARBA" id="ARBA00022614"/>
    </source>
</evidence>
<evidence type="ECO:0000313" key="8">
    <source>
        <dbReference type="EMBL" id="ACY92564.1"/>
    </source>
</evidence>
<keyword evidence="9" id="KW-1185">Reference proteome</keyword>
<feature type="signal peptide" evidence="6 10">
    <location>
        <begin position="1"/>
        <end position="21"/>
    </location>
</feature>
<reference evidence="10" key="2">
    <citation type="submission" date="2025-05" db="UniProtKB">
        <authorList>
            <consortium name="RefSeq"/>
        </authorList>
    </citation>
    <scope>IDENTIFICATION</scope>
</reference>
<dbReference type="RefSeq" id="NP_001161580.1">
    <property type="nucleotide sequence ID" value="NM_001168108.1"/>
</dbReference>
<protein>
    <submittedName>
        <fullName evidence="8 10">LRRC4-like protein</fullName>
    </submittedName>
</protein>
<dbReference type="KEGG" id="sko:100313648"/>
<keyword evidence="5" id="KW-0812">Transmembrane</keyword>
<dbReference type="InterPro" id="IPR032675">
    <property type="entry name" value="LRR_dom_sf"/>
</dbReference>
<dbReference type="GO" id="GO:0005886">
    <property type="term" value="C:plasma membrane"/>
    <property type="evidence" value="ECO:0007669"/>
    <property type="project" value="TreeGrafter"/>
</dbReference>
<feature type="transmembrane region" description="Helical" evidence="5">
    <location>
        <begin position="489"/>
        <end position="513"/>
    </location>
</feature>
<evidence type="ECO:0000313" key="9">
    <source>
        <dbReference type="Proteomes" id="UP000694865"/>
    </source>
</evidence>
<keyword evidence="1" id="KW-0433">Leucine-rich repeat</keyword>
<dbReference type="OrthoDB" id="6152617at2759"/>